<protein>
    <submittedName>
        <fullName evidence="1">Uncharacterized protein</fullName>
    </submittedName>
</protein>
<dbReference type="Proteomes" id="UP000798662">
    <property type="component" value="Chromosome 1"/>
</dbReference>
<gene>
    <name evidence="1" type="ORF">I4F81_000611</name>
</gene>
<accession>A0ACC3BKG9</accession>
<evidence type="ECO:0000313" key="2">
    <source>
        <dbReference type="Proteomes" id="UP000798662"/>
    </source>
</evidence>
<proteinExistence type="predicted"/>
<comment type="caution">
    <text evidence="1">The sequence shown here is derived from an EMBL/GenBank/DDBJ whole genome shotgun (WGS) entry which is preliminary data.</text>
</comment>
<name>A0ACC3BKG9_PYRYE</name>
<dbReference type="EMBL" id="CM020618">
    <property type="protein sequence ID" value="KAK1857997.1"/>
    <property type="molecule type" value="Genomic_DNA"/>
</dbReference>
<evidence type="ECO:0000313" key="1">
    <source>
        <dbReference type="EMBL" id="KAK1857997.1"/>
    </source>
</evidence>
<keyword evidence="2" id="KW-1185">Reference proteome</keyword>
<organism evidence="1 2">
    <name type="scientific">Pyropia yezoensis</name>
    <name type="common">Susabi-nori</name>
    <name type="synonym">Porphyra yezoensis</name>
    <dbReference type="NCBI Taxonomy" id="2788"/>
    <lineage>
        <taxon>Eukaryota</taxon>
        <taxon>Rhodophyta</taxon>
        <taxon>Bangiophyceae</taxon>
        <taxon>Bangiales</taxon>
        <taxon>Bangiaceae</taxon>
        <taxon>Pyropia</taxon>
    </lineage>
</organism>
<reference evidence="1" key="1">
    <citation type="submission" date="2019-11" db="EMBL/GenBank/DDBJ databases">
        <title>Nori genome reveals adaptations in red seaweeds to the harsh intertidal environment.</title>
        <authorList>
            <person name="Wang D."/>
            <person name="Mao Y."/>
        </authorList>
    </citation>
    <scope>NUCLEOTIDE SEQUENCE</scope>
    <source>
        <tissue evidence="1">Gametophyte</tissue>
    </source>
</reference>
<sequence length="403" mass="40773">MVAAASMVHALHAASVYLAPATLLSPMRADLGLTVSQISLPLNVYRLINAVLLVPAGAVLDRSRPDAILRTSVIAAAVLAMALPFCNNLPQLVALQAAFAVTKLFGGLTAMLLLVSRAFGDRPGASTDRLGRLDAAGAPTPTTGSVASPRASPADGAAPLSSAAECDAATDVTPRLLTPPYLALLAVVASFSFSMHVVLDHLLVFLREDFGGSGLHLDVAARYLSALNLGALVTKLGVGPLADRYDKGLLMACFGVLGAIASAFLFDWVGGALLLTSSPVQMGAFVGLYAVAYAGVFSLSTAALQDFGTARLGLRCNLNLVALFAAGSVGSYVAGALRTHFGSYVWSFVASGASWAGVVGAALAYTAAHRAMRAEGGGGGGGGGGGSYRKLPTAPGGSTGRAR</sequence>